<keyword evidence="2 3" id="KW-0040">ANK repeat</keyword>
<protein>
    <recommendedName>
        <fullName evidence="6">Ankyrin repeat domain-containing protein</fullName>
    </recommendedName>
</protein>
<dbReference type="InterPro" id="IPR036770">
    <property type="entry name" value="Ankyrin_rpt-contain_sf"/>
</dbReference>
<evidence type="ECO:0000313" key="5">
    <source>
        <dbReference type="Proteomes" id="UP000835052"/>
    </source>
</evidence>
<evidence type="ECO:0000256" key="2">
    <source>
        <dbReference type="ARBA" id="ARBA00023043"/>
    </source>
</evidence>
<dbReference type="GO" id="GO:0000976">
    <property type="term" value="F:transcription cis-regulatory region binding"/>
    <property type="evidence" value="ECO:0007669"/>
    <property type="project" value="TreeGrafter"/>
</dbReference>
<dbReference type="InterPro" id="IPR050663">
    <property type="entry name" value="Ankyrin-SOCS_Box"/>
</dbReference>
<reference evidence="4" key="1">
    <citation type="submission" date="2020-10" db="EMBL/GenBank/DDBJ databases">
        <authorList>
            <person name="Kikuchi T."/>
        </authorList>
    </citation>
    <scope>NUCLEOTIDE SEQUENCE</scope>
    <source>
        <strain evidence="4">NKZ352</strain>
    </source>
</reference>
<dbReference type="PROSITE" id="PS50088">
    <property type="entry name" value="ANK_REPEAT"/>
    <property type="match status" value="3"/>
</dbReference>
<sequence>MTSFENALWMARSMIGHWGRSLSGDLNGRAPDREELLWKAAGNGRLEEDPTFKMNALMFAAAEGFFLTLEELLKSGASVSASDKNGYSSLHFAAISNYEDTEKIIGKLVEFGADVESLTNKKITPLYLAVLKNQIRSIQTLIKLGADVNFCLTARGDRFTPLHMAAQKGHLSAIKLLVENGADVHLKDRNGCTALSLAEKENHEEIVEYLGSVM</sequence>
<feature type="repeat" description="ANK" evidence="3">
    <location>
        <begin position="157"/>
        <end position="189"/>
    </location>
</feature>
<keyword evidence="1" id="KW-0677">Repeat</keyword>
<gene>
    <name evidence="4" type="ORF">CAUJ_LOCUS14914</name>
</gene>
<dbReference type="Proteomes" id="UP000835052">
    <property type="component" value="Unassembled WGS sequence"/>
</dbReference>
<feature type="repeat" description="ANK" evidence="3">
    <location>
        <begin position="85"/>
        <end position="120"/>
    </location>
</feature>
<dbReference type="PANTHER" id="PTHR24193">
    <property type="entry name" value="ANKYRIN REPEAT PROTEIN"/>
    <property type="match status" value="1"/>
</dbReference>
<proteinExistence type="predicted"/>
<dbReference type="PROSITE" id="PS50297">
    <property type="entry name" value="ANK_REP_REGION"/>
    <property type="match status" value="3"/>
</dbReference>
<dbReference type="InterPro" id="IPR002110">
    <property type="entry name" value="Ankyrin_rpt"/>
</dbReference>
<keyword evidence="5" id="KW-1185">Reference proteome</keyword>
<dbReference type="GO" id="GO:0045944">
    <property type="term" value="P:positive regulation of transcription by RNA polymerase II"/>
    <property type="evidence" value="ECO:0007669"/>
    <property type="project" value="TreeGrafter"/>
</dbReference>
<dbReference type="Pfam" id="PF12796">
    <property type="entry name" value="Ank_2"/>
    <property type="match status" value="2"/>
</dbReference>
<dbReference type="PRINTS" id="PR01415">
    <property type="entry name" value="ANKYRIN"/>
</dbReference>
<evidence type="ECO:0000256" key="3">
    <source>
        <dbReference type="PROSITE-ProRule" id="PRU00023"/>
    </source>
</evidence>
<feature type="repeat" description="ANK" evidence="3">
    <location>
        <begin position="121"/>
        <end position="149"/>
    </location>
</feature>
<organism evidence="4 5">
    <name type="scientific">Caenorhabditis auriculariae</name>
    <dbReference type="NCBI Taxonomy" id="2777116"/>
    <lineage>
        <taxon>Eukaryota</taxon>
        <taxon>Metazoa</taxon>
        <taxon>Ecdysozoa</taxon>
        <taxon>Nematoda</taxon>
        <taxon>Chromadorea</taxon>
        <taxon>Rhabditida</taxon>
        <taxon>Rhabditina</taxon>
        <taxon>Rhabditomorpha</taxon>
        <taxon>Rhabditoidea</taxon>
        <taxon>Rhabditidae</taxon>
        <taxon>Peloderinae</taxon>
        <taxon>Caenorhabditis</taxon>
    </lineage>
</organism>
<accession>A0A8S1HUP3</accession>
<dbReference type="PANTHER" id="PTHR24193:SF121">
    <property type="entry name" value="ADA2A-CONTAINING COMPLEX COMPONENT 3, ISOFORM D"/>
    <property type="match status" value="1"/>
</dbReference>
<dbReference type="AlphaFoldDB" id="A0A8S1HUP3"/>
<dbReference type="Gene3D" id="1.25.40.20">
    <property type="entry name" value="Ankyrin repeat-containing domain"/>
    <property type="match status" value="1"/>
</dbReference>
<dbReference type="SUPFAM" id="SSF48403">
    <property type="entry name" value="Ankyrin repeat"/>
    <property type="match status" value="1"/>
</dbReference>
<evidence type="ECO:0008006" key="6">
    <source>
        <dbReference type="Google" id="ProtNLM"/>
    </source>
</evidence>
<evidence type="ECO:0000256" key="1">
    <source>
        <dbReference type="ARBA" id="ARBA00022737"/>
    </source>
</evidence>
<comment type="caution">
    <text evidence="4">The sequence shown here is derived from an EMBL/GenBank/DDBJ whole genome shotgun (WGS) entry which is preliminary data.</text>
</comment>
<dbReference type="GO" id="GO:0005634">
    <property type="term" value="C:nucleus"/>
    <property type="evidence" value="ECO:0007669"/>
    <property type="project" value="TreeGrafter"/>
</dbReference>
<dbReference type="EMBL" id="CAJGYM010000149">
    <property type="protein sequence ID" value="CAD6199009.1"/>
    <property type="molecule type" value="Genomic_DNA"/>
</dbReference>
<dbReference type="SMART" id="SM00248">
    <property type="entry name" value="ANK"/>
    <property type="match status" value="4"/>
</dbReference>
<name>A0A8S1HUP3_9PELO</name>
<dbReference type="OrthoDB" id="340620at2759"/>
<evidence type="ECO:0000313" key="4">
    <source>
        <dbReference type="EMBL" id="CAD6199009.1"/>
    </source>
</evidence>